<dbReference type="AlphaFoldDB" id="A0A4Y7JI48"/>
<gene>
    <name evidence="1" type="ORF">C5167_022184</name>
</gene>
<reference evidence="1 2" key="1">
    <citation type="journal article" date="2018" name="Science">
        <title>The opium poppy genome and morphinan production.</title>
        <authorList>
            <person name="Guo L."/>
            <person name="Winzer T."/>
            <person name="Yang X."/>
            <person name="Li Y."/>
            <person name="Ning Z."/>
            <person name="He Z."/>
            <person name="Teodor R."/>
            <person name="Lu Y."/>
            <person name="Bowser T.A."/>
            <person name="Graham I.A."/>
            <person name="Ye K."/>
        </authorList>
    </citation>
    <scope>NUCLEOTIDE SEQUENCE [LARGE SCALE GENOMIC DNA]</scope>
    <source>
        <strain evidence="2">cv. HN1</strain>
        <tissue evidence="1">Leaves</tissue>
    </source>
</reference>
<dbReference type="Proteomes" id="UP000316621">
    <property type="component" value="Chromosome 5"/>
</dbReference>
<name>A0A4Y7JI48_PAPSO</name>
<proteinExistence type="predicted"/>
<dbReference type="Gramene" id="RZC60427">
    <property type="protein sequence ID" value="RZC60427"/>
    <property type="gene ID" value="C5167_022184"/>
</dbReference>
<organism evidence="1 2">
    <name type="scientific">Papaver somniferum</name>
    <name type="common">Opium poppy</name>
    <dbReference type="NCBI Taxonomy" id="3469"/>
    <lineage>
        <taxon>Eukaryota</taxon>
        <taxon>Viridiplantae</taxon>
        <taxon>Streptophyta</taxon>
        <taxon>Embryophyta</taxon>
        <taxon>Tracheophyta</taxon>
        <taxon>Spermatophyta</taxon>
        <taxon>Magnoliopsida</taxon>
        <taxon>Ranunculales</taxon>
        <taxon>Papaveraceae</taxon>
        <taxon>Papaveroideae</taxon>
        <taxon>Papaver</taxon>
    </lineage>
</organism>
<evidence type="ECO:0000313" key="1">
    <source>
        <dbReference type="EMBL" id="RZC60427.1"/>
    </source>
</evidence>
<accession>A0A4Y7JI48</accession>
<sequence>MPLLHGNITHPTKMIPSVPQHRCRNARKVHHRMIGLIDRVGVVTFVAWGPYFVCKAAQKQEAIWECKIFGSWVMITFVKLIAKHDYL</sequence>
<evidence type="ECO:0000313" key="2">
    <source>
        <dbReference type="Proteomes" id="UP000316621"/>
    </source>
</evidence>
<dbReference type="EMBL" id="CM010719">
    <property type="protein sequence ID" value="RZC60427.1"/>
    <property type="molecule type" value="Genomic_DNA"/>
</dbReference>
<protein>
    <submittedName>
        <fullName evidence="1">Uncharacterized protein</fullName>
    </submittedName>
</protein>
<keyword evidence="2" id="KW-1185">Reference proteome</keyword>